<keyword evidence="1" id="KW-0472">Membrane</keyword>
<dbReference type="EMBL" id="BTSY01000003">
    <property type="protein sequence ID" value="GMT20432.1"/>
    <property type="molecule type" value="Genomic_DNA"/>
</dbReference>
<evidence type="ECO:0000313" key="3">
    <source>
        <dbReference type="Proteomes" id="UP001432322"/>
    </source>
</evidence>
<evidence type="ECO:0000313" key="2">
    <source>
        <dbReference type="EMBL" id="GMT20432.1"/>
    </source>
</evidence>
<name>A0AAV5VP26_9BILA</name>
<gene>
    <name evidence="2" type="ORF">PFISCL1PPCAC_11729</name>
</gene>
<evidence type="ECO:0008006" key="4">
    <source>
        <dbReference type="Google" id="ProtNLM"/>
    </source>
</evidence>
<dbReference type="InterPro" id="IPR019422">
    <property type="entry name" value="7TM_GPCR_serpentine_rcpt_Srh"/>
</dbReference>
<protein>
    <recommendedName>
        <fullName evidence="4">G protein-coupled receptor</fullName>
    </recommendedName>
</protein>
<feature type="non-terminal residue" evidence="2">
    <location>
        <position position="1"/>
    </location>
</feature>
<feature type="transmembrane region" description="Helical" evidence="1">
    <location>
        <begin position="50"/>
        <end position="68"/>
    </location>
</feature>
<keyword evidence="3" id="KW-1185">Reference proteome</keyword>
<dbReference type="Pfam" id="PF10318">
    <property type="entry name" value="7TM_GPCR_Srh"/>
    <property type="match status" value="1"/>
</dbReference>
<dbReference type="AlphaFoldDB" id="A0AAV5VP26"/>
<feature type="transmembrane region" description="Helical" evidence="1">
    <location>
        <begin position="88"/>
        <end position="111"/>
    </location>
</feature>
<keyword evidence="1" id="KW-0812">Transmembrane</keyword>
<evidence type="ECO:0000256" key="1">
    <source>
        <dbReference type="SAM" id="Phobius"/>
    </source>
</evidence>
<dbReference type="InterPro" id="IPR053220">
    <property type="entry name" value="Nematode_rcpt-like_serp_H"/>
</dbReference>
<dbReference type="PANTHER" id="PTHR22941:SF26">
    <property type="entry name" value="SERPENTINE RECEPTOR, CLASS H"/>
    <property type="match status" value="1"/>
</dbReference>
<dbReference type="PANTHER" id="PTHR22941">
    <property type="entry name" value="SERPENTINE RECEPTOR"/>
    <property type="match status" value="1"/>
</dbReference>
<keyword evidence="1" id="KW-1133">Transmembrane helix</keyword>
<sequence>IMIFLPLDVQEALLTAQRCLFVLSSILNLTSVICLYVETPPNQARIRNHIVFLQAIIILGGVHLDILFEPFVLCPEPGLYCLGLLCTMGVPLNISMAFLMLAIILTGVAIMDCCLLRHQTLIPATNRWKL</sequence>
<proteinExistence type="predicted"/>
<feature type="transmembrane region" description="Helical" evidence="1">
    <location>
        <begin position="20"/>
        <end position="38"/>
    </location>
</feature>
<comment type="caution">
    <text evidence="2">The sequence shown here is derived from an EMBL/GenBank/DDBJ whole genome shotgun (WGS) entry which is preliminary data.</text>
</comment>
<reference evidence="2" key="1">
    <citation type="submission" date="2023-10" db="EMBL/GenBank/DDBJ databases">
        <title>Genome assembly of Pristionchus species.</title>
        <authorList>
            <person name="Yoshida K."/>
            <person name="Sommer R.J."/>
        </authorList>
    </citation>
    <scope>NUCLEOTIDE SEQUENCE</scope>
    <source>
        <strain evidence="2">RS5133</strain>
    </source>
</reference>
<dbReference type="Proteomes" id="UP001432322">
    <property type="component" value="Unassembled WGS sequence"/>
</dbReference>
<accession>A0AAV5VP26</accession>
<feature type="non-terminal residue" evidence="2">
    <location>
        <position position="130"/>
    </location>
</feature>
<organism evidence="2 3">
    <name type="scientific">Pristionchus fissidentatus</name>
    <dbReference type="NCBI Taxonomy" id="1538716"/>
    <lineage>
        <taxon>Eukaryota</taxon>
        <taxon>Metazoa</taxon>
        <taxon>Ecdysozoa</taxon>
        <taxon>Nematoda</taxon>
        <taxon>Chromadorea</taxon>
        <taxon>Rhabditida</taxon>
        <taxon>Rhabditina</taxon>
        <taxon>Diplogasteromorpha</taxon>
        <taxon>Diplogasteroidea</taxon>
        <taxon>Neodiplogasteridae</taxon>
        <taxon>Pristionchus</taxon>
    </lineage>
</organism>